<reference evidence="2" key="1">
    <citation type="submission" date="2022-09" db="EMBL/GenBank/DDBJ databases">
        <title>Culturomic study of gut microbiota in children with autism spectrum disorder.</title>
        <authorList>
            <person name="Efimov B.A."/>
            <person name="Chaplin A.V."/>
            <person name="Sokolova S.R."/>
            <person name="Pikina A.P."/>
            <person name="Korzhanova M."/>
            <person name="Belova V."/>
            <person name="Korostin D."/>
        </authorList>
    </citation>
    <scope>NUCLEOTIDE SEQUENCE</scope>
    <source>
        <strain evidence="2">ASD5510</strain>
    </source>
</reference>
<protein>
    <recommendedName>
        <fullName evidence="4">PLAT domain-containing protein</fullName>
    </recommendedName>
</protein>
<feature type="signal peptide" evidence="1">
    <location>
        <begin position="1"/>
        <end position="24"/>
    </location>
</feature>
<organism evidence="2 3">
    <name type="scientific">Hominibacterium faecale</name>
    <dbReference type="NCBI Taxonomy" id="2839743"/>
    <lineage>
        <taxon>Bacteria</taxon>
        <taxon>Bacillati</taxon>
        <taxon>Bacillota</taxon>
        <taxon>Clostridia</taxon>
        <taxon>Peptostreptococcales</taxon>
        <taxon>Anaerovoracaceae</taxon>
        <taxon>Hominibacterium</taxon>
    </lineage>
</organism>
<evidence type="ECO:0000313" key="3">
    <source>
        <dbReference type="Proteomes" id="UP001065549"/>
    </source>
</evidence>
<dbReference type="Proteomes" id="UP001065549">
    <property type="component" value="Unassembled WGS sequence"/>
</dbReference>
<name>A0A9J6QHU7_9FIRM</name>
<accession>A0A9J6QHU7</accession>
<feature type="chain" id="PRO_5039895337" description="PLAT domain-containing protein" evidence="1">
    <location>
        <begin position="25"/>
        <end position="149"/>
    </location>
</feature>
<evidence type="ECO:0000313" key="2">
    <source>
        <dbReference type="EMBL" id="MCU7377080.1"/>
    </source>
</evidence>
<evidence type="ECO:0000256" key="1">
    <source>
        <dbReference type="SAM" id="SignalP"/>
    </source>
</evidence>
<gene>
    <name evidence="2" type="ORF">OBO34_01790</name>
</gene>
<dbReference type="RefSeq" id="WP_148397940.1">
    <property type="nucleotide sequence ID" value="NZ_JAJAGH010000005.1"/>
</dbReference>
<proteinExistence type="predicted"/>
<keyword evidence="3" id="KW-1185">Reference proteome</keyword>
<keyword evidence="1" id="KW-0732">Signal</keyword>
<dbReference type="AlphaFoldDB" id="A0A9J6QHU7"/>
<sequence length="149" mass="16550">MKRKIAGILFALMTLTVASSLVFADTAGQKGGMRPHPDTEVNFTAKLHYDTGMDDHVELELNNHGNSDMLISRQAHYIDEIGSAGSWDCCAEADFSIGPQQSERIKFETADAVTHGKNSILCFFFRYGGKWYLGKVGENNGVEFFLQHN</sequence>
<comment type="caution">
    <text evidence="2">The sequence shown here is derived from an EMBL/GenBank/DDBJ whole genome shotgun (WGS) entry which is preliminary data.</text>
</comment>
<dbReference type="EMBL" id="JAOSHN010000001">
    <property type="protein sequence ID" value="MCU7377080.1"/>
    <property type="molecule type" value="Genomic_DNA"/>
</dbReference>
<evidence type="ECO:0008006" key="4">
    <source>
        <dbReference type="Google" id="ProtNLM"/>
    </source>
</evidence>